<feature type="transmembrane region" description="Helical" evidence="5">
    <location>
        <begin position="43"/>
        <end position="63"/>
    </location>
</feature>
<name>W7KH07_9CREN</name>
<sequence length="251" mass="26218">MVPLYVLIVIGVAVGALTGITGSSGVLIVVPALSYLGLSFKEAVGSSLLVDVITTLSVIFVYFKHENVDVKLSTLLGAGALVGAQLGSEIAFAVPERALEGAFIAFTSVMAYVSFRRSRNPRLNLNKLNLGRLAYAVAPLLAVMVGMVTGTLGASGGIMFIAVMMLLFSIDVKKMIGTATLAMLFSALSGTVAYALSGRVDLYASAVIGIVAIVSGYYFAKFANRAKPSLIYAFLGSVFVLTSISELVKVI</sequence>
<organism evidence="6 7">
    <name type="scientific">Candidatus Aramenus sulfurataquae</name>
    <dbReference type="NCBI Taxonomy" id="1326980"/>
    <lineage>
        <taxon>Archaea</taxon>
        <taxon>Thermoproteota</taxon>
        <taxon>Thermoprotei</taxon>
        <taxon>Sulfolobales</taxon>
        <taxon>Sulfolobaceae</taxon>
        <taxon>Candidatus Aramenus</taxon>
    </lineage>
</organism>
<feature type="transmembrane region" description="Helical" evidence="5">
    <location>
        <begin position="229"/>
        <end position="248"/>
    </location>
</feature>
<evidence type="ECO:0000256" key="3">
    <source>
        <dbReference type="ARBA" id="ARBA00022989"/>
    </source>
</evidence>
<protein>
    <recommendedName>
        <fullName evidence="5">Probable membrane transporter protein</fullName>
    </recommendedName>
</protein>
<evidence type="ECO:0000256" key="2">
    <source>
        <dbReference type="ARBA" id="ARBA00022692"/>
    </source>
</evidence>
<feature type="transmembrane region" description="Helical" evidence="5">
    <location>
        <begin position="75"/>
        <end position="92"/>
    </location>
</feature>
<dbReference type="EMBL" id="ASRH01000019">
    <property type="protein sequence ID" value="EWG06500.1"/>
    <property type="molecule type" value="Genomic_DNA"/>
</dbReference>
<keyword evidence="2 5" id="KW-0812">Transmembrane</keyword>
<comment type="caution">
    <text evidence="6">The sequence shown here is derived from an EMBL/GenBank/DDBJ whole genome shotgun (WGS) entry which is preliminary data.</text>
</comment>
<keyword evidence="3 5" id="KW-1133">Transmembrane helix</keyword>
<feature type="transmembrane region" description="Helical" evidence="5">
    <location>
        <begin position="6"/>
        <end position="36"/>
    </location>
</feature>
<dbReference type="GO" id="GO:0005886">
    <property type="term" value="C:plasma membrane"/>
    <property type="evidence" value="ECO:0007669"/>
    <property type="project" value="UniProtKB-SubCell"/>
</dbReference>
<evidence type="ECO:0000313" key="7">
    <source>
        <dbReference type="Proteomes" id="UP000054284"/>
    </source>
</evidence>
<comment type="similarity">
    <text evidence="5">Belongs to the 4-toluene sulfonate uptake permease (TSUP) (TC 2.A.102) family.</text>
</comment>
<keyword evidence="5" id="KW-1003">Cell membrane</keyword>
<gene>
    <name evidence="6" type="ORF">ASUL_09299</name>
</gene>
<proteinExistence type="inferred from homology"/>
<feature type="transmembrane region" description="Helical" evidence="5">
    <location>
        <begin position="99"/>
        <end position="115"/>
    </location>
</feature>
<feature type="transmembrane region" description="Helical" evidence="5">
    <location>
        <begin position="175"/>
        <end position="196"/>
    </location>
</feature>
<dbReference type="AlphaFoldDB" id="W7KH07"/>
<dbReference type="InterPro" id="IPR002781">
    <property type="entry name" value="TM_pro_TauE-like"/>
</dbReference>
<dbReference type="Pfam" id="PF01925">
    <property type="entry name" value="TauE"/>
    <property type="match status" value="1"/>
</dbReference>
<feature type="transmembrane region" description="Helical" evidence="5">
    <location>
        <begin position="135"/>
        <end position="168"/>
    </location>
</feature>
<evidence type="ECO:0000256" key="1">
    <source>
        <dbReference type="ARBA" id="ARBA00004141"/>
    </source>
</evidence>
<dbReference type="PANTHER" id="PTHR43483">
    <property type="entry name" value="MEMBRANE TRANSPORTER PROTEIN HI_0806-RELATED"/>
    <property type="match status" value="1"/>
</dbReference>
<evidence type="ECO:0000256" key="5">
    <source>
        <dbReference type="RuleBase" id="RU363041"/>
    </source>
</evidence>
<dbReference type="PATRIC" id="fig|1326980.6.peg.1854"/>
<keyword evidence="4 5" id="KW-0472">Membrane</keyword>
<feature type="transmembrane region" description="Helical" evidence="5">
    <location>
        <begin position="202"/>
        <end position="220"/>
    </location>
</feature>
<reference evidence="6 7" key="1">
    <citation type="journal article" date="2014" name="Genome Announc.">
        <title>Draft Genome Sequence of the Sulfolobales Archaeon AZ1, Obtained through Metagenomic Analysis of a Mexican Hot Spring.</title>
        <authorList>
            <person name="Servin-Garciduenas L.E."/>
            <person name="Martinez-Romero E."/>
        </authorList>
    </citation>
    <scope>NUCLEOTIDE SEQUENCE [LARGE SCALE GENOMIC DNA]</scope>
    <source>
        <strain evidence="6">AZ1-illumnia</strain>
    </source>
</reference>
<evidence type="ECO:0000256" key="4">
    <source>
        <dbReference type="ARBA" id="ARBA00023136"/>
    </source>
</evidence>
<comment type="subcellular location">
    <subcellularLocation>
        <location evidence="5">Cell membrane</location>
        <topology evidence="5">Multi-pass membrane protein</topology>
    </subcellularLocation>
    <subcellularLocation>
        <location evidence="1">Membrane</location>
        <topology evidence="1">Multi-pass membrane protein</topology>
    </subcellularLocation>
</comment>
<evidence type="ECO:0000313" key="6">
    <source>
        <dbReference type="EMBL" id="EWG06500.1"/>
    </source>
</evidence>
<accession>W7KH07</accession>
<keyword evidence="7" id="KW-1185">Reference proteome</keyword>
<dbReference type="Proteomes" id="UP000054284">
    <property type="component" value="Unassembled WGS sequence"/>
</dbReference>
<dbReference type="PANTHER" id="PTHR43483:SF3">
    <property type="entry name" value="MEMBRANE TRANSPORTER PROTEIN HI_0806-RELATED"/>
    <property type="match status" value="1"/>
</dbReference>